<keyword evidence="4" id="KW-1185">Reference proteome</keyword>
<gene>
    <name evidence="3" type="ORF">GCM10023172_35310</name>
</gene>
<comment type="caution">
    <text evidence="3">The sequence shown here is derived from an EMBL/GenBank/DDBJ whole genome shotgun (WGS) entry which is preliminary data.</text>
</comment>
<dbReference type="Pfam" id="PF00050">
    <property type="entry name" value="Kazal_1"/>
    <property type="match status" value="1"/>
</dbReference>
<feature type="chain" id="PRO_5046180646" description="Kazal-like domain-containing protein" evidence="1">
    <location>
        <begin position="18"/>
        <end position="82"/>
    </location>
</feature>
<evidence type="ECO:0000313" key="4">
    <source>
        <dbReference type="Proteomes" id="UP001501243"/>
    </source>
</evidence>
<sequence>MPRFFLLLALVLGTASACQRQPSAPATTASDCIDPSRVNPSGICTMEYDPVCGCNGLTYANACVARNAGLRSFKPGPCPGRP</sequence>
<organism evidence="3 4">
    <name type="scientific">Hymenobacter ginsengisoli</name>
    <dbReference type="NCBI Taxonomy" id="1051626"/>
    <lineage>
        <taxon>Bacteria</taxon>
        <taxon>Pseudomonadati</taxon>
        <taxon>Bacteroidota</taxon>
        <taxon>Cytophagia</taxon>
        <taxon>Cytophagales</taxon>
        <taxon>Hymenobacteraceae</taxon>
        <taxon>Hymenobacter</taxon>
    </lineage>
</organism>
<dbReference type="PROSITE" id="PS51257">
    <property type="entry name" value="PROKAR_LIPOPROTEIN"/>
    <property type="match status" value="1"/>
</dbReference>
<keyword evidence="1" id="KW-0732">Signal</keyword>
<reference evidence="4" key="1">
    <citation type="journal article" date="2019" name="Int. J. Syst. Evol. Microbiol.">
        <title>The Global Catalogue of Microorganisms (GCM) 10K type strain sequencing project: providing services to taxonomists for standard genome sequencing and annotation.</title>
        <authorList>
            <consortium name="The Broad Institute Genomics Platform"/>
            <consortium name="The Broad Institute Genome Sequencing Center for Infectious Disease"/>
            <person name="Wu L."/>
            <person name="Ma J."/>
        </authorList>
    </citation>
    <scope>NUCLEOTIDE SEQUENCE [LARGE SCALE GENOMIC DNA]</scope>
    <source>
        <strain evidence="4">JCM 17841</strain>
    </source>
</reference>
<dbReference type="Proteomes" id="UP001501243">
    <property type="component" value="Unassembled WGS sequence"/>
</dbReference>
<dbReference type="SUPFAM" id="SSF100895">
    <property type="entry name" value="Kazal-type serine protease inhibitors"/>
    <property type="match status" value="1"/>
</dbReference>
<proteinExistence type="predicted"/>
<protein>
    <recommendedName>
        <fullName evidence="2">Kazal-like domain-containing protein</fullName>
    </recommendedName>
</protein>
<feature type="signal peptide" evidence="1">
    <location>
        <begin position="1"/>
        <end position="17"/>
    </location>
</feature>
<name>A0ABP8QS35_9BACT</name>
<dbReference type="InterPro" id="IPR036058">
    <property type="entry name" value="Kazal_dom_sf"/>
</dbReference>
<feature type="domain" description="Kazal-like" evidence="2">
    <location>
        <begin position="26"/>
        <end position="80"/>
    </location>
</feature>
<dbReference type="RefSeq" id="WP_208132940.1">
    <property type="nucleotide sequence ID" value="NZ_BAABGQ010000008.1"/>
</dbReference>
<dbReference type="Gene3D" id="3.30.60.30">
    <property type="match status" value="1"/>
</dbReference>
<dbReference type="InterPro" id="IPR002350">
    <property type="entry name" value="Kazal_dom"/>
</dbReference>
<dbReference type="SMART" id="SM00280">
    <property type="entry name" value="KAZAL"/>
    <property type="match status" value="1"/>
</dbReference>
<evidence type="ECO:0000259" key="2">
    <source>
        <dbReference type="PROSITE" id="PS51465"/>
    </source>
</evidence>
<accession>A0ABP8QS35</accession>
<dbReference type="EMBL" id="BAABGQ010000008">
    <property type="protein sequence ID" value="GAA4506255.1"/>
    <property type="molecule type" value="Genomic_DNA"/>
</dbReference>
<evidence type="ECO:0000256" key="1">
    <source>
        <dbReference type="SAM" id="SignalP"/>
    </source>
</evidence>
<dbReference type="PROSITE" id="PS51465">
    <property type="entry name" value="KAZAL_2"/>
    <property type="match status" value="1"/>
</dbReference>
<evidence type="ECO:0000313" key="3">
    <source>
        <dbReference type="EMBL" id="GAA4506255.1"/>
    </source>
</evidence>
<dbReference type="CDD" id="cd00104">
    <property type="entry name" value="KAZAL_FS"/>
    <property type="match status" value="1"/>
</dbReference>